<dbReference type="EMBL" id="JAQQLF010000017">
    <property type="protein sequence ID" value="MDC7718237.1"/>
    <property type="molecule type" value="Genomic_DNA"/>
</dbReference>
<keyword evidence="3" id="KW-1185">Reference proteome</keyword>
<comment type="caution">
    <text evidence="2">The sequence shown here is derived from an EMBL/GenBank/DDBJ whole genome shotgun (WGS) entry which is preliminary data.</text>
</comment>
<keyword evidence="2" id="KW-0378">Hydrolase</keyword>
<dbReference type="GO" id="GO:0004519">
    <property type="term" value="F:endonuclease activity"/>
    <property type="evidence" value="ECO:0007669"/>
    <property type="project" value="UniProtKB-KW"/>
</dbReference>
<gene>
    <name evidence="2" type="ORF">PQU95_13555</name>
</gene>
<dbReference type="RefSeq" id="WP_272752501.1">
    <property type="nucleotide sequence ID" value="NZ_JAQQLF010000017.1"/>
</dbReference>
<feature type="domain" description="DUF559" evidence="1">
    <location>
        <begin position="4"/>
        <end position="107"/>
    </location>
</feature>
<name>A0ABT5J0B0_9NEIS</name>
<keyword evidence="2" id="KW-0255">Endonuclease</keyword>
<evidence type="ECO:0000259" key="1">
    <source>
        <dbReference type="Pfam" id="PF04480"/>
    </source>
</evidence>
<keyword evidence="2" id="KW-0540">Nuclease</keyword>
<dbReference type="PANTHER" id="PTHR38590">
    <property type="entry name" value="BLL0828 PROTEIN"/>
    <property type="match status" value="1"/>
</dbReference>
<dbReference type="SUPFAM" id="SSF52980">
    <property type="entry name" value="Restriction endonuclease-like"/>
    <property type="match status" value="1"/>
</dbReference>
<dbReference type="Pfam" id="PF04480">
    <property type="entry name" value="DUF559"/>
    <property type="match status" value="1"/>
</dbReference>
<proteinExistence type="predicted"/>
<organism evidence="2 3">
    <name type="scientific">Vogesella aquatica</name>
    <dbReference type="NCBI Taxonomy" id="2984206"/>
    <lineage>
        <taxon>Bacteria</taxon>
        <taxon>Pseudomonadati</taxon>
        <taxon>Pseudomonadota</taxon>
        <taxon>Betaproteobacteria</taxon>
        <taxon>Neisseriales</taxon>
        <taxon>Chromobacteriaceae</taxon>
        <taxon>Vogesella</taxon>
    </lineage>
</organism>
<dbReference type="Proteomes" id="UP001219956">
    <property type="component" value="Unassembled WGS sequence"/>
</dbReference>
<protein>
    <submittedName>
        <fullName evidence="2">Endonuclease domain-containing protein</fullName>
    </submittedName>
</protein>
<dbReference type="CDD" id="cd01038">
    <property type="entry name" value="Endonuclease_DUF559"/>
    <property type="match status" value="1"/>
</dbReference>
<evidence type="ECO:0000313" key="2">
    <source>
        <dbReference type="EMBL" id="MDC7718237.1"/>
    </source>
</evidence>
<sequence>MPANQHARQLRQRMTDAEQLLWHHLRNRRLDGHKFRRQHPIGPYIVDFVHLQARLIIEADGGQHLASQRDPQRDAWLQAQGYRVLRFWNHDILQQPDTVLAAIWQALPDQTRKDASA</sequence>
<dbReference type="PANTHER" id="PTHR38590:SF1">
    <property type="entry name" value="BLL0828 PROTEIN"/>
    <property type="match status" value="1"/>
</dbReference>
<accession>A0ABT5J0B0</accession>
<dbReference type="InterPro" id="IPR007569">
    <property type="entry name" value="DUF559"/>
</dbReference>
<dbReference type="InterPro" id="IPR047216">
    <property type="entry name" value="Endonuclease_DUF559_bact"/>
</dbReference>
<reference evidence="2 3" key="1">
    <citation type="submission" date="2023-01" db="EMBL/GenBank/DDBJ databases">
        <title>Novel species of the genus Vogesella isolated from rivers.</title>
        <authorList>
            <person name="Lu H."/>
        </authorList>
    </citation>
    <scope>NUCLEOTIDE SEQUENCE [LARGE SCALE GENOMIC DNA]</scope>
    <source>
        <strain evidence="2 3">DC21W</strain>
    </source>
</reference>
<dbReference type="InterPro" id="IPR011335">
    <property type="entry name" value="Restrct_endonuc-II-like"/>
</dbReference>
<evidence type="ECO:0000313" key="3">
    <source>
        <dbReference type="Proteomes" id="UP001219956"/>
    </source>
</evidence>
<dbReference type="Gene3D" id="3.40.960.10">
    <property type="entry name" value="VSR Endonuclease"/>
    <property type="match status" value="1"/>
</dbReference>